<reference evidence="2 3" key="1">
    <citation type="journal article" date="2015" name="Genome Announc.">
        <title>Expanding the biotechnology potential of lactobacilli through comparative genomics of 213 strains and associated genera.</title>
        <authorList>
            <person name="Sun Z."/>
            <person name="Harris H.M."/>
            <person name="McCann A."/>
            <person name="Guo C."/>
            <person name="Argimon S."/>
            <person name="Zhang W."/>
            <person name="Yang X."/>
            <person name="Jeffery I.B."/>
            <person name="Cooney J.C."/>
            <person name="Kagawa T.F."/>
            <person name="Liu W."/>
            <person name="Song Y."/>
            <person name="Salvetti E."/>
            <person name="Wrobel A."/>
            <person name="Rasinkangas P."/>
            <person name="Parkhill J."/>
            <person name="Rea M.C."/>
            <person name="O'Sullivan O."/>
            <person name="Ritari J."/>
            <person name="Douillard F.P."/>
            <person name="Paul Ross R."/>
            <person name="Yang R."/>
            <person name="Briner A.E."/>
            <person name="Felis G.E."/>
            <person name="de Vos W.M."/>
            <person name="Barrangou R."/>
            <person name="Klaenhammer T.R."/>
            <person name="Caufield P.W."/>
            <person name="Cui Y."/>
            <person name="Zhang H."/>
            <person name="O'Toole P.W."/>
        </authorList>
    </citation>
    <scope>NUCLEOTIDE SEQUENCE [LARGE SCALE GENOMIC DNA]</scope>
    <source>
        <strain evidence="2 3">DSM 20634</strain>
    </source>
</reference>
<keyword evidence="1" id="KW-0413">Isomerase</keyword>
<proteinExistence type="inferred from homology"/>
<dbReference type="OrthoDB" id="9797992at2"/>
<gene>
    <name evidence="1" type="primary">uxaE</name>
    <name evidence="2" type="ORF">FC26_GL000430</name>
</gene>
<sequence length="521" mass="59800">MSTSKYIDDAQEILAANGDYSNLSDKDVYVPSIQVDRTNVYFISHANDDKHLVVYETGSTTGDFDAVESAEVGEGTGKKLLVTELTKVNNDALSKRFPWLKPISRHGYKYTFGLGDRLGNASNAHLRLFKGRGIFPILGQQSIRELLLTDRTELDVVQSAAWAIFEEGWTEGWGADGDHVKEPYEVEYAVESGCTMITLDATKKIHNEIADLTDEELDAKFNALDDDYVKYFTDTYLDKTFDLGDGAEVHFTKKDMEQSVLIFFDAVLYGEYIYHRFIEPNSLDFEISMDETIVPTTPANHYFFGNELNVRGITPETLAPKFYGEFQKAIDYIGDLDRFEREYKIHQAISKHFGYRVSIHSGSDKLSVYPIVHKLDDGTGWHVKTAGTNWLEAMRVIAKVDPELMKEMYSYAYNNLQDVKPFYVFTADKDNSPKPETITDDNVMSLLTDDNPRQIIHTMYGNLLTYQESFRYVFRDRFFDTLKKHQDQYDDYLNRHIAEHIDLLQGKSASRDEVRAKYEPK</sequence>
<feature type="binding site" evidence="1">
    <location>
        <position position="360"/>
    </location>
    <ligand>
        <name>a divalent metal cation</name>
        <dbReference type="ChEBI" id="CHEBI:60240"/>
    </ligand>
</feature>
<dbReference type="STRING" id="1423813.FC26_GL000430"/>
<feature type="active site" description="Proton donor" evidence="1">
    <location>
        <position position="286"/>
    </location>
</feature>
<feature type="binding site" evidence="1">
    <location>
        <position position="179"/>
    </location>
    <ligand>
        <name>a divalent metal cation</name>
        <dbReference type="ChEBI" id="CHEBI:60240"/>
    </ligand>
</feature>
<protein>
    <recommendedName>
        <fullName evidence="1">Tagaturonate/fructuronate epimerase</fullName>
        <shortName evidence="1">D-TagA/D-FruA epimerase</shortName>
        <ecNumber evidence="1">5.1.2.7</ecNumber>
    </recommendedName>
</protein>
<feature type="binding site" evidence="1">
    <location>
        <position position="328"/>
    </location>
    <ligand>
        <name>a divalent metal cation</name>
        <dbReference type="ChEBI" id="CHEBI:60240"/>
    </ligand>
</feature>
<keyword evidence="1" id="KW-0479">Metal-binding</keyword>
<dbReference type="EC" id="5.1.2.7" evidence="1"/>
<organism evidence="2 3">
    <name type="scientific">Paucilactobacillus vaccinostercus DSM 20634</name>
    <dbReference type="NCBI Taxonomy" id="1423813"/>
    <lineage>
        <taxon>Bacteria</taxon>
        <taxon>Bacillati</taxon>
        <taxon>Bacillota</taxon>
        <taxon>Bacilli</taxon>
        <taxon>Lactobacillales</taxon>
        <taxon>Lactobacillaceae</taxon>
        <taxon>Paucilactobacillus</taxon>
    </lineage>
</organism>
<dbReference type="InterPro" id="IPR032586">
    <property type="entry name" value="UxaE"/>
</dbReference>
<dbReference type="GO" id="GO:0046872">
    <property type="term" value="F:metal ion binding"/>
    <property type="evidence" value="ECO:0007669"/>
    <property type="project" value="UniProtKB-UniRule"/>
</dbReference>
<comment type="similarity">
    <text evidence="1">Belongs to the UxaE family.</text>
</comment>
<dbReference type="EMBL" id="AYYY01000061">
    <property type="protein sequence ID" value="KRM60941.1"/>
    <property type="molecule type" value="Genomic_DNA"/>
</dbReference>
<comment type="caution">
    <text evidence="2">The sequence shown here is derived from an EMBL/GenBank/DDBJ whole genome shotgun (WGS) entry which is preliminary data.</text>
</comment>
<dbReference type="AlphaFoldDB" id="A0A0R2A209"/>
<keyword evidence="3" id="KW-1185">Reference proteome</keyword>
<evidence type="ECO:0000256" key="1">
    <source>
        <dbReference type="HAMAP-Rule" id="MF_02243"/>
    </source>
</evidence>
<accession>A0A0R2A209</accession>
<comment type="cofactor">
    <cofactor evidence="1">
        <name>a divalent metal cation</name>
        <dbReference type="ChEBI" id="CHEBI:60240"/>
    </cofactor>
</comment>
<dbReference type="PATRIC" id="fig|1423813.3.peg.439"/>
<dbReference type="RefSeq" id="WP_057780302.1">
    <property type="nucleotide sequence ID" value="NZ_AYYY01000061.1"/>
</dbReference>
<comment type="catalytic activity">
    <reaction evidence="1">
        <text>keto-D-tagaturonate = keto-D-fructuronate</text>
        <dbReference type="Rhea" id="RHEA:51656"/>
        <dbReference type="ChEBI" id="CHEBI:17886"/>
        <dbReference type="ChEBI" id="CHEBI:59881"/>
        <dbReference type="EC" id="5.1.2.7"/>
    </reaction>
</comment>
<dbReference type="Pfam" id="PF16257">
    <property type="entry name" value="UxaE"/>
    <property type="match status" value="1"/>
</dbReference>
<dbReference type="GO" id="GO:0016856">
    <property type="term" value="F:racemase and epimerase activity, acting on hydroxy acids and derivatives"/>
    <property type="evidence" value="ECO:0007669"/>
    <property type="project" value="UniProtKB-UniRule"/>
</dbReference>
<comment type="function">
    <text evidence="1">Catalyzes the epimerization of D-tagaturonate (D-TagA) to D-fructuronate (D-FruA).</text>
</comment>
<dbReference type="HAMAP" id="MF_02243">
    <property type="entry name" value="UxaE"/>
    <property type="match status" value="1"/>
</dbReference>
<evidence type="ECO:0000313" key="2">
    <source>
        <dbReference type="EMBL" id="KRM60941.1"/>
    </source>
</evidence>
<dbReference type="Proteomes" id="UP000051733">
    <property type="component" value="Unassembled WGS sequence"/>
</dbReference>
<feature type="active site" description="Proton acceptor" evidence="1">
    <location>
        <position position="178"/>
    </location>
</feature>
<evidence type="ECO:0000313" key="3">
    <source>
        <dbReference type="Proteomes" id="UP000051733"/>
    </source>
</evidence>
<name>A0A0R2A209_9LACO</name>